<evidence type="ECO:0000313" key="1">
    <source>
        <dbReference type="EMBL" id="AWB23235.1"/>
    </source>
</evidence>
<dbReference type="AlphaFoldDB" id="A0A2R4WP07"/>
<protein>
    <submittedName>
        <fullName evidence="1">Uncharacterized protein</fullName>
    </submittedName>
</protein>
<accession>A0A2R4WP07</accession>
<sequence>MAPSLRDPGLHRIDRLDRPVLGLSRAALAIGLVERVAGGIRPTIRLSAAFDIYAFEPHSS</sequence>
<dbReference type="Proteomes" id="UP000244755">
    <property type="component" value="Chromosome 1"/>
</dbReference>
<name>A0A2R4WP07_9HYPH</name>
<evidence type="ECO:0000313" key="2">
    <source>
        <dbReference type="Proteomes" id="UP000244755"/>
    </source>
</evidence>
<dbReference type="KEGG" id="mee:DA075_21955"/>
<reference evidence="1 2" key="1">
    <citation type="submission" date="2018-04" db="EMBL/GenBank/DDBJ databases">
        <title>Methylobacterium sp. PR1016A genome.</title>
        <authorList>
            <person name="Park W."/>
        </authorList>
    </citation>
    <scope>NUCLEOTIDE SEQUENCE [LARGE SCALE GENOMIC DNA]</scope>
    <source>
        <strain evidence="1 2">PR1016A</strain>
    </source>
</reference>
<proteinExistence type="predicted"/>
<organism evidence="1 2">
    <name type="scientific">Methylobacterium currus</name>
    <dbReference type="NCBI Taxonomy" id="2051553"/>
    <lineage>
        <taxon>Bacteria</taxon>
        <taxon>Pseudomonadati</taxon>
        <taxon>Pseudomonadota</taxon>
        <taxon>Alphaproteobacteria</taxon>
        <taxon>Hyphomicrobiales</taxon>
        <taxon>Methylobacteriaceae</taxon>
        <taxon>Methylobacterium</taxon>
    </lineage>
</organism>
<gene>
    <name evidence="1" type="ORF">DA075_21955</name>
</gene>
<keyword evidence="2" id="KW-1185">Reference proteome</keyword>
<dbReference type="EMBL" id="CP028843">
    <property type="protein sequence ID" value="AWB23235.1"/>
    <property type="molecule type" value="Genomic_DNA"/>
</dbReference>